<dbReference type="PANTHER" id="PTHR30273:SF2">
    <property type="entry name" value="PROTEIN FECR"/>
    <property type="match status" value="1"/>
</dbReference>
<dbReference type="Pfam" id="PF16344">
    <property type="entry name" value="FecR_C"/>
    <property type="match status" value="1"/>
</dbReference>
<sequence length="414" mass="47433">MQNNSKKERINHLLDKCISQRITASEREELNRYIQDADQNEIIQHSLLQSFYKEKELVDMPLDQQNMIWNSLRGLGRPATSPKIIRASFLKWIAVAAVALLILAPLTFHINTKQIDQVFSRGPRVKKQVEHDNNTQQPVNDRFPAKDQAVLTMFDGTVLQLDELEIGKEIHIEGLRVEKQGKGDLVFQFKETDNQKVFANNSMNTLVTPRGGTYHIKLADGTQVQLNSSSRLTFPSMFADNARKVEFEGEGYFEVAKDPDKKFIVETVKNGNRQQVVVYGTQFNICAYPEDEGITTTLIEGSVKISSHKNELFLKPMEQAIVKGEEIAILPANLDVNLAWKNDMFYFINEPLADVMAQVSRWYDIDIEYVGEVPTFRLWAQISRTKKLSELLEVLQQTNDIHFEIDGKEVRVMK</sequence>
<dbReference type="PANTHER" id="PTHR30273">
    <property type="entry name" value="PERIPLASMIC SIGNAL SENSOR AND SIGMA FACTOR ACTIVATOR FECR-RELATED"/>
    <property type="match status" value="1"/>
</dbReference>
<name>A0A4U0HCR1_9SPHI</name>
<evidence type="ECO:0000259" key="3">
    <source>
        <dbReference type="Pfam" id="PF16344"/>
    </source>
</evidence>
<dbReference type="Gene3D" id="3.55.50.30">
    <property type="match status" value="1"/>
</dbReference>
<keyword evidence="5" id="KW-1185">Reference proteome</keyword>
<dbReference type="InterPro" id="IPR032508">
    <property type="entry name" value="FecR_C"/>
</dbReference>
<keyword evidence="1" id="KW-0472">Membrane</keyword>
<keyword evidence="1" id="KW-0812">Transmembrane</keyword>
<dbReference type="InterPro" id="IPR012373">
    <property type="entry name" value="Ferrdict_sens_TM"/>
</dbReference>
<reference evidence="4 5" key="1">
    <citation type="submission" date="2019-04" db="EMBL/GenBank/DDBJ databases">
        <title>Sphingobacterium olei sp. nov., isolated from oil-contaminated soil.</title>
        <authorList>
            <person name="Liu B."/>
        </authorList>
    </citation>
    <scope>NUCLEOTIDE SEQUENCE [LARGE SCALE GENOMIC DNA]</scope>
    <source>
        <strain evidence="4 5">Y3L14</strain>
    </source>
</reference>
<dbReference type="RefSeq" id="WP_136819278.1">
    <property type="nucleotide sequence ID" value="NZ_BMJX01000001.1"/>
</dbReference>
<organism evidence="4 5">
    <name type="scientific">Sphingobacterium alkalisoli</name>
    <dbReference type="NCBI Taxonomy" id="1874115"/>
    <lineage>
        <taxon>Bacteria</taxon>
        <taxon>Pseudomonadati</taxon>
        <taxon>Bacteroidota</taxon>
        <taxon>Sphingobacteriia</taxon>
        <taxon>Sphingobacteriales</taxon>
        <taxon>Sphingobacteriaceae</taxon>
        <taxon>Sphingobacterium</taxon>
    </lineage>
</organism>
<gene>
    <name evidence="4" type="ORF">FAZ19_03925</name>
</gene>
<keyword evidence="1" id="KW-1133">Transmembrane helix</keyword>
<dbReference type="InterPro" id="IPR006860">
    <property type="entry name" value="FecR"/>
</dbReference>
<accession>A0A4U0HCR1</accession>
<dbReference type="Pfam" id="PF04773">
    <property type="entry name" value="FecR"/>
    <property type="match status" value="1"/>
</dbReference>
<dbReference type="OrthoDB" id="1099963at2"/>
<comment type="caution">
    <text evidence="4">The sequence shown here is derived from an EMBL/GenBank/DDBJ whole genome shotgun (WGS) entry which is preliminary data.</text>
</comment>
<dbReference type="AlphaFoldDB" id="A0A4U0HCR1"/>
<feature type="domain" description="FecR protein" evidence="2">
    <location>
        <begin position="205"/>
        <end position="304"/>
    </location>
</feature>
<protein>
    <submittedName>
        <fullName evidence="4">DUF4974 domain-containing protein</fullName>
    </submittedName>
</protein>
<evidence type="ECO:0000256" key="1">
    <source>
        <dbReference type="SAM" id="Phobius"/>
    </source>
</evidence>
<dbReference type="Gene3D" id="2.60.120.1440">
    <property type="match status" value="1"/>
</dbReference>
<evidence type="ECO:0000313" key="4">
    <source>
        <dbReference type="EMBL" id="TJY68412.1"/>
    </source>
</evidence>
<evidence type="ECO:0000259" key="2">
    <source>
        <dbReference type="Pfam" id="PF04773"/>
    </source>
</evidence>
<dbReference type="EMBL" id="SUKA01000001">
    <property type="protein sequence ID" value="TJY68412.1"/>
    <property type="molecule type" value="Genomic_DNA"/>
</dbReference>
<evidence type="ECO:0000313" key="5">
    <source>
        <dbReference type="Proteomes" id="UP000309872"/>
    </source>
</evidence>
<feature type="domain" description="Protein FecR C-terminal" evidence="3">
    <location>
        <begin position="345"/>
        <end position="411"/>
    </location>
</feature>
<feature type="transmembrane region" description="Helical" evidence="1">
    <location>
        <begin position="89"/>
        <end position="108"/>
    </location>
</feature>
<proteinExistence type="predicted"/>
<dbReference type="GO" id="GO:0016989">
    <property type="term" value="F:sigma factor antagonist activity"/>
    <property type="evidence" value="ECO:0007669"/>
    <property type="project" value="TreeGrafter"/>
</dbReference>
<dbReference type="Proteomes" id="UP000309872">
    <property type="component" value="Unassembled WGS sequence"/>
</dbReference>